<keyword evidence="4" id="KW-1003">Cell membrane</keyword>
<feature type="transmembrane region" description="Helical" evidence="10">
    <location>
        <begin position="388"/>
        <end position="409"/>
    </location>
</feature>
<protein>
    <submittedName>
        <fullName evidence="12">Peptide MFS transporter</fullName>
    </submittedName>
</protein>
<dbReference type="Proteomes" id="UP000292881">
    <property type="component" value="Unassembled WGS sequence"/>
</dbReference>
<dbReference type="InterPro" id="IPR005279">
    <property type="entry name" value="Dipep/tripep_permease"/>
</dbReference>
<dbReference type="AlphaFoldDB" id="A0A4Q2JIL9"/>
<feature type="transmembrane region" description="Helical" evidence="10">
    <location>
        <begin position="356"/>
        <end position="376"/>
    </location>
</feature>
<reference evidence="12 13" key="1">
    <citation type="submission" date="2019-01" db="EMBL/GenBank/DDBJ databases">
        <authorList>
            <person name="Li J."/>
        </authorList>
    </citation>
    <scope>NUCLEOTIDE SEQUENCE [LARGE SCALE GENOMIC DNA]</scope>
    <source>
        <strain evidence="12 13">CGMCC 4.7180</strain>
    </source>
</reference>
<keyword evidence="13" id="KW-1185">Reference proteome</keyword>
<accession>A0A4Q2JIL9</accession>
<keyword evidence="6 10" id="KW-1133">Transmembrane helix</keyword>
<feature type="compositionally biased region" description="Low complexity" evidence="9">
    <location>
        <begin position="14"/>
        <end position="29"/>
    </location>
</feature>
<feature type="transmembrane region" description="Helical" evidence="10">
    <location>
        <begin position="415"/>
        <end position="434"/>
    </location>
</feature>
<evidence type="ECO:0000256" key="2">
    <source>
        <dbReference type="ARBA" id="ARBA00005982"/>
    </source>
</evidence>
<dbReference type="CDD" id="cd17346">
    <property type="entry name" value="MFS_DtpA_like"/>
    <property type="match status" value="1"/>
</dbReference>
<dbReference type="GO" id="GO:0006857">
    <property type="term" value="P:oligopeptide transport"/>
    <property type="evidence" value="ECO:0007669"/>
    <property type="project" value="InterPro"/>
</dbReference>
<evidence type="ECO:0000256" key="3">
    <source>
        <dbReference type="ARBA" id="ARBA00022448"/>
    </source>
</evidence>
<name>A0A4Q2JIL9_9MICO</name>
<feature type="transmembrane region" description="Helical" evidence="10">
    <location>
        <begin position="183"/>
        <end position="203"/>
    </location>
</feature>
<feature type="region of interest" description="Disordered" evidence="9">
    <location>
        <begin position="1"/>
        <end position="38"/>
    </location>
</feature>
<dbReference type="InterPro" id="IPR050171">
    <property type="entry name" value="MFS_Transporters"/>
</dbReference>
<feature type="transmembrane region" description="Helical" evidence="10">
    <location>
        <begin position="90"/>
        <end position="112"/>
    </location>
</feature>
<comment type="similarity">
    <text evidence="2 8">Belongs to the major facilitator superfamily. Proton-dependent oligopeptide transporter (POT/PTR) (TC 2.A.17) family.</text>
</comment>
<organism evidence="12 13">
    <name type="scientific">Agromyces binzhouensis</name>
    <dbReference type="NCBI Taxonomy" id="1817495"/>
    <lineage>
        <taxon>Bacteria</taxon>
        <taxon>Bacillati</taxon>
        <taxon>Actinomycetota</taxon>
        <taxon>Actinomycetes</taxon>
        <taxon>Micrococcales</taxon>
        <taxon>Microbacteriaceae</taxon>
        <taxon>Agromyces</taxon>
    </lineage>
</organism>
<dbReference type="OrthoDB" id="9772725at2"/>
<feature type="domain" description="Major facilitator superfamily (MFS) profile" evidence="11">
    <location>
        <begin position="51"/>
        <end position="514"/>
    </location>
</feature>
<dbReference type="NCBIfam" id="TIGR00924">
    <property type="entry name" value="yjdL_sub1_fam"/>
    <property type="match status" value="1"/>
</dbReference>
<evidence type="ECO:0000256" key="6">
    <source>
        <dbReference type="ARBA" id="ARBA00022989"/>
    </source>
</evidence>
<evidence type="ECO:0000256" key="1">
    <source>
        <dbReference type="ARBA" id="ARBA00004651"/>
    </source>
</evidence>
<keyword evidence="7 10" id="KW-0472">Membrane</keyword>
<dbReference type="InterPro" id="IPR020846">
    <property type="entry name" value="MFS_dom"/>
</dbReference>
<feature type="transmembrane region" description="Helical" evidence="10">
    <location>
        <begin position="455"/>
        <end position="476"/>
    </location>
</feature>
<feature type="transmembrane region" description="Helical" evidence="10">
    <location>
        <begin position="251"/>
        <end position="272"/>
    </location>
</feature>
<sequence length="514" mass="54143">MRDDDRPTGESDESTAGAGASAGVTAPPTEAGHPDERADRGFFGQPRALAHIFGVEMWERFSFYGMQSILLLYLYFSASEGGLGMEQSAAAGIVGAYGGAVYLSTILGAWIADRMLGSERVLFISAIVIMAGHIALALLPGFIGVGVGLVLVAFGSGGLKANATSVVGTLYSRDDPRRDAGFALFYLGINLGAFLGPLITGLLQSTVGFHWGFGAAAVGMAIGLIQYSFGRKGLPPEASVVPNPLPRERRGLVVGIAIASVILVAALVLTRLVTAENLVTWVIGGTVVAAVAYFIVILSSRAVTAVERSRVFGFIPLFIASVAFWSLYQQQFTVLTIYSDEQLDRNLFGWEMPISWVQSINPVFIILLSGVFAAIWTKLGDRQPSTPVKFALGTTVMGVAFLLFIPFAGGGANSTPLLAIVGILFVFTVAELLLSPVGLSVATKLAPEKFHTQMVALFFLSVALGTAVAGQLAEFYTSVPEAIYFGVLGAIAIVLGGALALATRPVLRLMHGVR</sequence>
<evidence type="ECO:0000256" key="8">
    <source>
        <dbReference type="RuleBase" id="RU003755"/>
    </source>
</evidence>
<keyword evidence="5 8" id="KW-0812">Transmembrane</keyword>
<comment type="subcellular location">
    <subcellularLocation>
        <location evidence="1">Cell membrane</location>
        <topology evidence="1">Multi-pass membrane protein</topology>
    </subcellularLocation>
    <subcellularLocation>
        <location evidence="8">Membrane</location>
        <topology evidence="8">Multi-pass membrane protein</topology>
    </subcellularLocation>
</comment>
<evidence type="ECO:0000313" key="12">
    <source>
        <dbReference type="EMBL" id="RXZ45887.1"/>
    </source>
</evidence>
<dbReference type="EMBL" id="SDPL01000292">
    <property type="protein sequence ID" value="RXZ45887.1"/>
    <property type="molecule type" value="Genomic_DNA"/>
</dbReference>
<dbReference type="PANTHER" id="PTHR23517:SF15">
    <property type="entry name" value="PROTON-DEPENDENT OLIGOPEPTIDE FAMILY TRANSPORT PROTEIN"/>
    <property type="match status" value="1"/>
</dbReference>
<evidence type="ECO:0000256" key="4">
    <source>
        <dbReference type="ARBA" id="ARBA00022475"/>
    </source>
</evidence>
<feature type="transmembrane region" description="Helical" evidence="10">
    <location>
        <begin position="209"/>
        <end position="230"/>
    </location>
</feature>
<dbReference type="Pfam" id="PF00854">
    <property type="entry name" value="PTR2"/>
    <property type="match status" value="1"/>
</dbReference>
<evidence type="ECO:0000256" key="7">
    <source>
        <dbReference type="ARBA" id="ARBA00023136"/>
    </source>
</evidence>
<dbReference type="PANTHER" id="PTHR23517">
    <property type="entry name" value="RESISTANCE PROTEIN MDTM, PUTATIVE-RELATED-RELATED"/>
    <property type="match status" value="1"/>
</dbReference>
<evidence type="ECO:0000259" key="11">
    <source>
        <dbReference type="PROSITE" id="PS50850"/>
    </source>
</evidence>
<feature type="transmembrane region" description="Helical" evidence="10">
    <location>
        <begin position="121"/>
        <end position="143"/>
    </location>
</feature>
<evidence type="ECO:0000313" key="13">
    <source>
        <dbReference type="Proteomes" id="UP000292881"/>
    </source>
</evidence>
<feature type="transmembrane region" description="Helical" evidence="10">
    <location>
        <begin position="278"/>
        <end position="299"/>
    </location>
</feature>
<comment type="caution">
    <text evidence="12">The sequence shown here is derived from an EMBL/GenBank/DDBJ whole genome shotgun (WGS) entry which is preliminary data.</text>
</comment>
<dbReference type="GO" id="GO:0005886">
    <property type="term" value="C:plasma membrane"/>
    <property type="evidence" value="ECO:0007669"/>
    <property type="project" value="UniProtKB-SubCell"/>
</dbReference>
<feature type="transmembrane region" description="Helical" evidence="10">
    <location>
        <begin position="311"/>
        <end position="328"/>
    </location>
</feature>
<keyword evidence="3 8" id="KW-0813">Transport</keyword>
<feature type="transmembrane region" description="Helical" evidence="10">
    <location>
        <begin position="61"/>
        <end position="78"/>
    </location>
</feature>
<dbReference type="PROSITE" id="PS50850">
    <property type="entry name" value="MFS"/>
    <property type="match status" value="1"/>
</dbReference>
<dbReference type="Gene3D" id="1.20.1250.20">
    <property type="entry name" value="MFS general substrate transporter like domains"/>
    <property type="match status" value="1"/>
</dbReference>
<dbReference type="GO" id="GO:1904680">
    <property type="term" value="F:peptide transmembrane transporter activity"/>
    <property type="evidence" value="ECO:0007669"/>
    <property type="project" value="InterPro"/>
</dbReference>
<dbReference type="InterPro" id="IPR000109">
    <property type="entry name" value="POT_fam"/>
</dbReference>
<evidence type="ECO:0000256" key="5">
    <source>
        <dbReference type="ARBA" id="ARBA00022692"/>
    </source>
</evidence>
<feature type="transmembrane region" description="Helical" evidence="10">
    <location>
        <begin position="482"/>
        <end position="502"/>
    </location>
</feature>
<evidence type="ECO:0000256" key="9">
    <source>
        <dbReference type="SAM" id="MobiDB-lite"/>
    </source>
</evidence>
<proteinExistence type="inferred from homology"/>
<feature type="transmembrane region" description="Helical" evidence="10">
    <location>
        <begin position="149"/>
        <end position="171"/>
    </location>
</feature>
<dbReference type="SUPFAM" id="SSF103473">
    <property type="entry name" value="MFS general substrate transporter"/>
    <property type="match status" value="1"/>
</dbReference>
<gene>
    <name evidence="12" type="ORF">ESO86_12790</name>
</gene>
<dbReference type="InterPro" id="IPR036259">
    <property type="entry name" value="MFS_trans_sf"/>
</dbReference>
<dbReference type="InterPro" id="IPR018456">
    <property type="entry name" value="PTR2_symporter_CS"/>
</dbReference>
<evidence type="ECO:0000256" key="10">
    <source>
        <dbReference type="SAM" id="Phobius"/>
    </source>
</evidence>
<dbReference type="PROSITE" id="PS01023">
    <property type="entry name" value="PTR2_2"/>
    <property type="match status" value="1"/>
</dbReference>